<dbReference type="PANTHER" id="PTHR13932">
    <property type="entry name" value="COPROPORPHYRINIGEN III OXIDASE"/>
    <property type="match status" value="1"/>
</dbReference>
<dbReference type="InterPro" id="IPR006638">
    <property type="entry name" value="Elp3/MiaA/NifB-like_rSAM"/>
</dbReference>
<evidence type="ECO:0000259" key="1">
    <source>
        <dbReference type="PROSITE" id="PS51918"/>
    </source>
</evidence>
<dbReference type="SFLD" id="SFLDG01065">
    <property type="entry name" value="anaerobic_coproporphyrinogen-I"/>
    <property type="match status" value="1"/>
</dbReference>
<accession>A0A6C7NRI8</accession>
<dbReference type="GO" id="GO:0051539">
    <property type="term" value="F:4 iron, 4 sulfur cluster binding"/>
    <property type="evidence" value="ECO:0007669"/>
    <property type="project" value="TreeGrafter"/>
</dbReference>
<proteinExistence type="predicted"/>
<dbReference type="InterPro" id="IPR007197">
    <property type="entry name" value="rSAM"/>
</dbReference>
<organism evidence="2">
    <name type="scientific">Campylobacter jejuni</name>
    <dbReference type="NCBI Taxonomy" id="197"/>
    <lineage>
        <taxon>Bacteria</taxon>
        <taxon>Pseudomonadati</taxon>
        <taxon>Campylobacterota</taxon>
        <taxon>Epsilonproteobacteria</taxon>
        <taxon>Campylobacterales</taxon>
        <taxon>Campylobacteraceae</taxon>
        <taxon>Campylobacter</taxon>
    </lineage>
</organism>
<protein>
    <submittedName>
        <fullName evidence="2">Coproporphyrinogen III oxidase family protein</fullName>
    </submittedName>
</protein>
<reference evidence="2" key="1">
    <citation type="submission" date="2019-08" db="EMBL/GenBank/DDBJ databases">
        <authorList>
            <person name="Ashton P.M."/>
            <person name="Dallman T."/>
            <person name="Nair S."/>
            <person name="De Pinna E."/>
            <person name="Peters T."/>
            <person name="Grant K."/>
        </authorList>
    </citation>
    <scope>NUCLEOTIDE SEQUENCE</scope>
    <source>
        <strain evidence="2">765674</strain>
    </source>
</reference>
<dbReference type="GO" id="GO:0005737">
    <property type="term" value="C:cytoplasm"/>
    <property type="evidence" value="ECO:0007669"/>
    <property type="project" value="TreeGrafter"/>
</dbReference>
<dbReference type="PANTHER" id="PTHR13932:SF5">
    <property type="entry name" value="RADICAL S-ADENOSYL METHIONINE DOMAIN-CONTAINING PROTEIN 1, MITOCHONDRIAL"/>
    <property type="match status" value="1"/>
</dbReference>
<evidence type="ECO:0000313" key="2">
    <source>
        <dbReference type="EMBL" id="ECK7611206.1"/>
    </source>
</evidence>
<dbReference type="GO" id="GO:0003824">
    <property type="term" value="F:catalytic activity"/>
    <property type="evidence" value="ECO:0007669"/>
    <property type="project" value="InterPro"/>
</dbReference>
<gene>
    <name evidence="2" type="ORF">FRQ10_08945</name>
</gene>
<dbReference type="AlphaFoldDB" id="A0A6C7NRI8"/>
<dbReference type="SFLD" id="SFLDS00029">
    <property type="entry name" value="Radical_SAM"/>
    <property type="match status" value="1"/>
</dbReference>
<dbReference type="SUPFAM" id="SSF102114">
    <property type="entry name" value="Radical SAM enzymes"/>
    <property type="match status" value="1"/>
</dbReference>
<dbReference type="InterPro" id="IPR058240">
    <property type="entry name" value="rSAM_sf"/>
</dbReference>
<dbReference type="SMART" id="SM00729">
    <property type="entry name" value="Elp3"/>
    <property type="match status" value="1"/>
</dbReference>
<dbReference type="NCBIfam" id="NF006385">
    <property type="entry name" value="PRK08629.1"/>
    <property type="match status" value="1"/>
</dbReference>
<dbReference type="InterPro" id="IPR023404">
    <property type="entry name" value="rSAM_horseshoe"/>
</dbReference>
<dbReference type="PROSITE" id="PS51918">
    <property type="entry name" value="RADICAL_SAM"/>
    <property type="match status" value="1"/>
</dbReference>
<dbReference type="Pfam" id="PF04055">
    <property type="entry name" value="Radical_SAM"/>
    <property type="match status" value="1"/>
</dbReference>
<name>A0A6C7NRI8_CAMJU</name>
<dbReference type="InterPro" id="IPR034505">
    <property type="entry name" value="Coproporphyrinogen-III_oxidase"/>
</dbReference>
<feature type="domain" description="Radical SAM core" evidence="1">
    <location>
        <begin position="40"/>
        <end position="268"/>
    </location>
</feature>
<dbReference type="Gene3D" id="3.80.30.20">
    <property type="entry name" value="tm_1862 like domain"/>
    <property type="match status" value="1"/>
</dbReference>
<dbReference type="GO" id="GO:0006779">
    <property type="term" value="P:porphyrin-containing compound biosynthetic process"/>
    <property type="evidence" value="ECO:0007669"/>
    <property type="project" value="TreeGrafter"/>
</dbReference>
<sequence>MPLTNLFQNLALKYSHTMMEKSLQKGFNVELLKQPEEKIPKQDKSYMLYAHVPFCHTFCPYCSFHKYYYDENLAKVYFQNLREEIKIMKNKGFDFTSMYVGGGTTLIDEEELLKTLELCKKLFNIKEISCESDPNHIDPNKLSMFKGIIDRLSCGIQSFDDETLKKVARYNKFGSSKELQEKISKALGILPIFSIDLIFNLPGQNEKQLLNDLEIAKNLAPQQITTYPLMKSNLTKDNIAKSLGVSIKDNEFTYYQIIREFFKDYTQNNGWSFSLEKNKLNDEYVSSHHEYLGVGSGAFSFLDGELLINAFNLNDYAKFIQEKQNANIAKACFDKKEIIKYVFLTEIFSGKIEIDKFNKTLNCNLEKELFIELLGLKTSGAIIKDQNALIATEFGQYLFVVLMKDFYTGMDLVRAVFRDDKRLKNKDYIDIMKENIDPLNSASMEFKAETN</sequence>
<dbReference type="EMBL" id="AAJDDA010000031">
    <property type="protein sequence ID" value="ECK7611206.1"/>
    <property type="molecule type" value="Genomic_DNA"/>
</dbReference>
<comment type="caution">
    <text evidence="2">The sequence shown here is derived from an EMBL/GenBank/DDBJ whole genome shotgun (WGS) entry which is preliminary data.</text>
</comment>